<evidence type="ECO:0000256" key="2">
    <source>
        <dbReference type="ARBA" id="ARBA00006751"/>
    </source>
</evidence>
<dbReference type="UniPathway" id="UPA00606"/>
<dbReference type="Pfam" id="PF01048">
    <property type="entry name" value="PNP_UDP_1"/>
    <property type="match status" value="1"/>
</dbReference>
<keyword evidence="3 5" id="KW-0328">Glycosyltransferase</keyword>
<dbReference type="NCBIfam" id="TIGR01697">
    <property type="entry name" value="PNPH-PUNA-XAPA"/>
    <property type="match status" value="1"/>
</dbReference>
<dbReference type="CDD" id="cd09009">
    <property type="entry name" value="PNP-EcPNPII_like"/>
    <property type="match status" value="1"/>
</dbReference>
<comment type="pathway">
    <text evidence="1 5">Purine metabolism; purine nucleoside salvage.</text>
</comment>
<dbReference type="SUPFAM" id="SSF53167">
    <property type="entry name" value="Purine and uridine phosphorylases"/>
    <property type="match status" value="1"/>
</dbReference>
<comment type="function">
    <text evidence="5">The purine nucleoside phosphorylases catalyze the phosphorolytic breakdown of the N-glycosidic bond in the beta-(deoxy)ribonucleoside molecules, with the formation of the corresponding free purine bases and pentose-1-phosphate.</text>
</comment>
<dbReference type="GO" id="GO:0005737">
    <property type="term" value="C:cytoplasm"/>
    <property type="evidence" value="ECO:0007669"/>
    <property type="project" value="TreeGrafter"/>
</dbReference>
<dbReference type="AlphaFoldDB" id="A0A257LV99"/>
<dbReference type="NCBIfam" id="NF006054">
    <property type="entry name" value="PRK08202.1"/>
    <property type="match status" value="1"/>
</dbReference>
<evidence type="ECO:0000313" key="8">
    <source>
        <dbReference type="Proteomes" id="UP000216312"/>
    </source>
</evidence>
<dbReference type="NCBIfam" id="TIGR01700">
    <property type="entry name" value="PNPH"/>
    <property type="match status" value="1"/>
</dbReference>
<accession>A0A257LV99</accession>
<dbReference type="GO" id="GO:0004731">
    <property type="term" value="F:purine-nucleoside phosphorylase activity"/>
    <property type="evidence" value="ECO:0007669"/>
    <property type="project" value="UniProtKB-EC"/>
</dbReference>
<dbReference type="PIRSF" id="PIRSF000477">
    <property type="entry name" value="PurNPase"/>
    <property type="match status" value="1"/>
</dbReference>
<comment type="caution">
    <text evidence="7">The sequence shown here is derived from an EMBL/GenBank/DDBJ whole genome shotgun (WGS) entry which is preliminary data.</text>
</comment>
<evidence type="ECO:0000256" key="3">
    <source>
        <dbReference type="ARBA" id="ARBA00022676"/>
    </source>
</evidence>
<organism evidence="7 8">
    <name type="scientific">candidate division WOR-3 bacterium 4484_18</name>
    <dbReference type="NCBI Taxonomy" id="2020626"/>
    <lineage>
        <taxon>Bacteria</taxon>
        <taxon>Bacteria division WOR-3</taxon>
    </lineage>
</organism>
<dbReference type="GO" id="GO:0009116">
    <property type="term" value="P:nucleoside metabolic process"/>
    <property type="evidence" value="ECO:0007669"/>
    <property type="project" value="InterPro"/>
</dbReference>
<evidence type="ECO:0000256" key="5">
    <source>
        <dbReference type="PIRNR" id="PIRNR000477"/>
    </source>
</evidence>
<reference evidence="8" key="1">
    <citation type="submission" date="2017-07" db="EMBL/GenBank/DDBJ databases">
        <title>Novel pathways for hydrocarbon cycling and metabolic interdependencies in hydrothermal sediment communities.</title>
        <authorList>
            <person name="Dombrowski N."/>
            <person name="Seitz K."/>
            <person name="Teske A."/>
            <person name="Baker B."/>
        </authorList>
    </citation>
    <scope>NUCLEOTIDE SEQUENCE [LARGE SCALE GENOMIC DNA]</scope>
</reference>
<dbReference type="EC" id="2.4.2.1" evidence="5"/>
<comment type="similarity">
    <text evidence="2 5">Belongs to the PNP/MTAP phosphorylase family.</text>
</comment>
<gene>
    <name evidence="7" type="ORF">CGW93_01290</name>
</gene>
<dbReference type="PANTHER" id="PTHR11904">
    <property type="entry name" value="METHYLTHIOADENOSINE/PURINE NUCLEOSIDE PHOSPHORYLASE"/>
    <property type="match status" value="1"/>
</dbReference>
<evidence type="ECO:0000259" key="6">
    <source>
        <dbReference type="Pfam" id="PF01048"/>
    </source>
</evidence>
<protein>
    <recommendedName>
        <fullName evidence="5">Purine nucleoside phosphorylase</fullName>
        <ecNumber evidence="5">2.4.2.1</ecNumber>
    </recommendedName>
    <alternativeName>
        <fullName evidence="5">Inosine-guanosine phosphorylase</fullName>
    </alternativeName>
</protein>
<evidence type="ECO:0000256" key="1">
    <source>
        <dbReference type="ARBA" id="ARBA00005058"/>
    </source>
</evidence>
<dbReference type="PANTHER" id="PTHR11904:SF9">
    <property type="entry name" value="PURINE NUCLEOSIDE PHOSPHORYLASE-RELATED"/>
    <property type="match status" value="1"/>
</dbReference>
<dbReference type="InterPro" id="IPR011270">
    <property type="entry name" value="Pur_Nuc_Pase_Ino/Guo-sp"/>
</dbReference>
<evidence type="ECO:0000256" key="4">
    <source>
        <dbReference type="ARBA" id="ARBA00022679"/>
    </source>
</evidence>
<dbReference type="InterPro" id="IPR035994">
    <property type="entry name" value="Nucleoside_phosphorylase_sf"/>
</dbReference>
<proteinExistence type="inferred from homology"/>
<dbReference type="EMBL" id="NMUJ01000008">
    <property type="protein sequence ID" value="OYV03352.1"/>
    <property type="molecule type" value="Genomic_DNA"/>
</dbReference>
<dbReference type="InterPro" id="IPR000845">
    <property type="entry name" value="Nucleoside_phosphorylase_d"/>
</dbReference>
<evidence type="ECO:0000313" key="7">
    <source>
        <dbReference type="EMBL" id="OYV03352.1"/>
    </source>
</evidence>
<name>A0A257LV99_UNCW3</name>
<keyword evidence="4 5" id="KW-0808">Transferase</keyword>
<dbReference type="Gene3D" id="3.40.50.1580">
    <property type="entry name" value="Nucleoside phosphorylase domain"/>
    <property type="match status" value="1"/>
</dbReference>
<sequence>MKETTLLQDAVDHIREKSNLQPKIGIILGTGVGKLSEQVKHSVCIPYTEIPHFPTPKVHTGNLILGYLMDKPVVVMQGRVHYYEGYRLREVTFPIRVMKCLGIQILIISNVSGGLNPSFKPGDIMIIVDHINLLPDNPLRGMMDEEPATSFVNMYNAYDRELVELAERTGVEVGVSLVKGVYVALQGPSLETPAEYRMLRLLGADVVGMSTVPEVIVARQSGIRVLGLSIITNMGYPQVEEKVSSDTIIAVAKHATPKLLKIIEKVVEKLDV</sequence>
<dbReference type="InterPro" id="IPR011268">
    <property type="entry name" value="Purine_phosphorylase"/>
</dbReference>
<dbReference type="Proteomes" id="UP000216312">
    <property type="component" value="Unassembled WGS sequence"/>
</dbReference>
<feature type="domain" description="Nucleoside phosphorylase" evidence="6">
    <location>
        <begin position="23"/>
        <end position="268"/>
    </location>
</feature>